<reference evidence="1" key="1">
    <citation type="submission" date="2023-11" db="EMBL/GenBank/DDBJ databases">
        <title>Genome assemblies of two species of porcelain crab, Petrolisthes cinctipes and Petrolisthes manimaculis (Anomura: Porcellanidae).</title>
        <authorList>
            <person name="Angst P."/>
        </authorList>
    </citation>
    <scope>NUCLEOTIDE SEQUENCE</scope>
    <source>
        <strain evidence="1">PB745_02</strain>
        <tissue evidence="1">Gill</tissue>
    </source>
</reference>
<name>A0AAE1NTS7_9EUCA</name>
<evidence type="ECO:0000313" key="2">
    <source>
        <dbReference type="Proteomes" id="UP001292094"/>
    </source>
</evidence>
<sequence>MAAPALVRPGSGRNGLESVAVYWPPVWSTRPTSTEYRPTPHLTCTLHICQVMTAVAWQVWQETGVAEGDLLWEGGRGDGRRLRSPQSD</sequence>
<protein>
    <submittedName>
        <fullName evidence="1">Uncharacterized protein</fullName>
    </submittedName>
</protein>
<keyword evidence="2" id="KW-1185">Reference proteome</keyword>
<organism evidence="1 2">
    <name type="scientific">Petrolisthes manimaculis</name>
    <dbReference type="NCBI Taxonomy" id="1843537"/>
    <lineage>
        <taxon>Eukaryota</taxon>
        <taxon>Metazoa</taxon>
        <taxon>Ecdysozoa</taxon>
        <taxon>Arthropoda</taxon>
        <taxon>Crustacea</taxon>
        <taxon>Multicrustacea</taxon>
        <taxon>Malacostraca</taxon>
        <taxon>Eumalacostraca</taxon>
        <taxon>Eucarida</taxon>
        <taxon>Decapoda</taxon>
        <taxon>Pleocyemata</taxon>
        <taxon>Anomura</taxon>
        <taxon>Galatheoidea</taxon>
        <taxon>Porcellanidae</taxon>
        <taxon>Petrolisthes</taxon>
    </lineage>
</organism>
<dbReference type="Proteomes" id="UP001292094">
    <property type="component" value="Unassembled WGS sequence"/>
</dbReference>
<gene>
    <name evidence="1" type="ORF">Pmani_032068</name>
</gene>
<dbReference type="AlphaFoldDB" id="A0AAE1NTS7"/>
<proteinExistence type="predicted"/>
<evidence type="ECO:0000313" key="1">
    <source>
        <dbReference type="EMBL" id="KAK4295361.1"/>
    </source>
</evidence>
<comment type="caution">
    <text evidence="1">The sequence shown here is derived from an EMBL/GenBank/DDBJ whole genome shotgun (WGS) entry which is preliminary data.</text>
</comment>
<accession>A0AAE1NTS7</accession>
<dbReference type="EMBL" id="JAWZYT010004094">
    <property type="protein sequence ID" value="KAK4295361.1"/>
    <property type="molecule type" value="Genomic_DNA"/>
</dbReference>